<dbReference type="Gene3D" id="3.40.50.200">
    <property type="entry name" value="Peptidase S8/S53 domain"/>
    <property type="match status" value="1"/>
</dbReference>
<dbReference type="Proteomes" id="UP000650081">
    <property type="component" value="Unassembled WGS sequence"/>
</dbReference>
<sequence length="533" mass="57151">MRHWTSWLLLVLVWLAFGAGEANLIAQNPERELIVRWHPKASAKDRVAADVLARRPLSARRSIELLTFADAAARERAEAMLSSSHAVLALEPNRAVDLRSTPNDPEYAGKQGNLARAGFDRAWNLSSGGQTTDQHDIVVAILDAGFDVRHEDLAPSLWRNPGEIPNDGQDNDNNGYVDDSYGWDLIANDNAVPLNTHGTQVMGILGAKGNNGKGIAGTNWDLKVMLFSIDDSAGIIEAYEYILEQRRRWNASQGAEGAFVVATNLSLGIEGATCADYAVWGGLYDDLGNAGVLTAAATANRSWDVDDFGDMPTDCPSDYLIGVANLGADDLLYRSSAFGRRSIDLAAHGEESFTTRNNGSYGPFGSTSAAAPYVAGAIALLYATPCPLLLEQSKTNPGAAALLVREAILGGTDPNQSLNFRTATGGSLNVFEAQRRLVEACGSQGNDDFAIARIFPNPTDRLLTIETNALVFGESGTVVLYDALGRSVRQLQPTRLPGSPVRLQADLGGLPAGAYALQLTERGRTAWVRVVLR</sequence>
<dbReference type="AlphaFoldDB" id="A0A923PJ95"/>
<feature type="active site" description="Charge relay system" evidence="5">
    <location>
        <position position="197"/>
    </location>
</feature>
<protein>
    <submittedName>
        <fullName evidence="7">S8 family peptidase</fullName>
    </submittedName>
</protein>
<keyword evidence="2 5" id="KW-0645">Protease</keyword>
<feature type="active site" description="Charge relay system" evidence="5">
    <location>
        <position position="143"/>
    </location>
</feature>
<evidence type="ECO:0000256" key="5">
    <source>
        <dbReference type="PROSITE-ProRule" id="PRU01240"/>
    </source>
</evidence>
<dbReference type="GO" id="GO:0004252">
    <property type="term" value="F:serine-type endopeptidase activity"/>
    <property type="evidence" value="ECO:0007669"/>
    <property type="project" value="UniProtKB-UniRule"/>
</dbReference>
<dbReference type="InterPro" id="IPR051048">
    <property type="entry name" value="Peptidase_S8/S53_subtilisin"/>
</dbReference>
<evidence type="ECO:0000313" key="8">
    <source>
        <dbReference type="Proteomes" id="UP000650081"/>
    </source>
</evidence>
<dbReference type="InterPro" id="IPR036852">
    <property type="entry name" value="Peptidase_S8/S53_dom_sf"/>
</dbReference>
<gene>
    <name evidence="7" type="ORF">H9S92_09180</name>
</gene>
<feature type="domain" description="Peptidase S8/S53" evidence="6">
    <location>
        <begin position="135"/>
        <end position="383"/>
    </location>
</feature>
<evidence type="ECO:0000256" key="3">
    <source>
        <dbReference type="ARBA" id="ARBA00022801"/>
    </source>
</evidence>
<dbReference type="InterPro" id="IPR000209">
    <property type="entry name" value="Peptidase_S8/S53_dom"/>
</dbReference>
<accession>A0A923PJ95</accession>
<dbReference type="PANTHER" id="PTHR43399:SF4">
    <property type="entry name" value="CELL WALL-ASSOCIATED PROTEASE"/>
    <property type="match status" value="1"/>
</dbReference>
<dbReference type="Pfam" id="PF00082">
    <property type="entry name" value="Peptidase_S8"/>
    <property type="match status" value="1"/>
</dbReference>
<dbReference type="EMBL" id="JACSIT010000097">
    <property type="protein sequence ID" value="MBC6994334.1"/>
    <property type="molecule type" value="Genomic_DNA"/>
</dbReference>
<feature type="active site" description="Charge relay system" evidence="5">
    <location>
        <position position="368"/>
    </location>
</feature>
<dbReference type="PROSITE" id="PS00136">
    <property type="entry name" value="SUBTILASE_ASP"/>
    <property type="match status" value="1"/>
</dbReference>
<proteinExistence type="inferred from homology"/>
<dbReference type="InterPro" id="IPR023827">
    <property type="entry name" value="Peptidase_S8_Asp-AS"/>
</dbReference>
<reference evidence="7" key="1">
    <citation type="submission" date="2020-08" db="EMBL/GenBank/DDBJ databases">
        <title>Lewinella bacteria from marine environments.</title>
        <authorList>
            <person name="Zhong Y."/>
        </authorList>
    </citation>
    <scope>NUCLEOTIDE SEQUENCE</scope>
    <source>
        <strain evidence="7">KCTC 42187</strain>
    </source>
</reference>
<evidence type="ECO:0000313" key="7">
    <source>
        <dbReference type="EMBL" id="MBC6994334.1"/>
    </source>
</evidence>
<dbReference type="InterPro" id="IPR015500">
    <property type="entry name" value="Peptidase_S8_subtilisin-rel"/>
</dbReference>
<dbReference type="PROSITE" id="PS51892">
    <property type="entry name" value="SUBTILASE"/>
    <property type="match status" value="1"/>
</dbReference>
<dbReference type="SUPFAM" id="SSF52743">
    <property type="entry name" value="Subtilisin-like"/>
    <property type="match status" value="1"/>
</dbReference>
<keyword evidence="3 5" id="KW-0378">Hydrolase</keyword>
<evidence type="ECO:0000256" key="2">
    <source>
        <dbReference type="ARBA" id="ARBA00022670"/>
    </source>
</evidence>
<organism evidence="7 8">
    <name type="scientific">Neolewinella lacunae</name>
    <dbReference type="NCBI Taxonomy" id="1517758"/>
    <lineage>
        <taxon>Bacteria</taxon>
        <taxon>Pseudomonadati</taxon>
        <taxon>Bacteroidota</taxon>
        <taxon>Saprospiria</taxon>
        <taxon>Saprospirales</taxon>
        <taxon>Lewinellaceae</taxon>
        <taxon>Neolewinella</taxon>
    </lineage>
</organism>
<dbReference type="PANTHER" id="PTHR43399">
    <property type="entry name" value="SUBTILISIN-RELATED"/>
    <property type="match status" value="1"/>
</dbReference>
<evidence type="ECO:0000256" key="4">
    <source>
        <dbReference type="ARBA" id="ARBA00022825"/>
    </source>
</evidence>
<dbReference type="GO" id="GO:0006508">
    <property type="term" value="P:proteolysis"/>
    <property type="evidence" value="ECO:0007669"/>
    <property type="project" value="UniProtKB-KW"/>
</dbReference>
<comment type="caution">
    <text evidence="7">The sequence shown here is derived from an EMBL/GenBank/DDBJ whole genome shotgun (WGS) entry which is preliminary data.</text>
</comment>
<name>A0A923PJ95_9BACT</name>
<keyword evidence="4 5" id="KW-0720">Serine protease</keyword>
<dbReference type="RefSeq" id="WP_187466414.1">
    <property type="nucleotide sequence ID" value="NZ_JACSIT010000097.1"/>
</dbReference>
<evidence type="ECO:0000259" key="6">
    <source>
        <dbReference type="Pfam" id="PF00082"/>
    </source>
</evidence>
<comment type="similarity">
    <text evidence="1 5">Belongs to the peptidase S8 family.</text>
</comment>
<keyword evidence="8" id="KW-1185">Reference proteome</keyword>
<dbReference type="PRINTS" id="PR00723">
    <property type="entry name" value="SUBTILISIN"/>
</dbReference>
<evidence type="ECO:0000256" key="1">
    <source>
        <dbReference type="ARBA" id="ARBA00011073"/>
    </source>
</evidence>